<feature type="transmembrane region" description="Helical" evidence="9">
    <location>
        <begin position="396"/>
        <end position="417"/>
    </location>
</feature>
<dbReference type="InterPro" id="IPR036097">
    <property type="entry name" value="HisK_dim/P_sf"/>
</dbReference>
<name>A0AA41YBM7_9BACT</name>
<organism evidence="12 13">
    <name type="scientific">Gaoshiqia sediminis</name>
    <dbReference type="NCBI Taxonomy" id="2986998"/>
    <lineage>
        <taxon>Bacteria</taxon>
        <taxon>Pseudomonadati</taxon>
        <taxon>Bacteroidota</taxon>
        <taxon>Bacteroidia</taxon>
        <taxon>Marinilabiliales</taxon>
        <taxon>Prolixibacteraceae</taxon>
        <taxon>Gaoshiqia</taxon>
    </lineage>
</organism>
<dbReference type="InterPro" id="IPR050736">
    <property type="entry name" value="Sensor_HK_Regulatory"/>
</dbReference>
<keyword evidence="4" id="KW-0808">Transferase</keyword>
<protein>
    <recommendedName>
        <fullName evidence="2">histidine kinase</fullName>
        <ecNumber evidence="2">2.7.13.3</ecNumber>
    </recommendedName>
</protein>
<dbReference type="RefSeq" id="WP_282590377.1">
    <property type="nucleotide sequence ID" value="NZ_JAPAAF010000003.1"/>
</dbReference>
<sequence length="679" mass="77783">MDKLLLFVLLFAQLSLWAQPPSDSLENSLPKLQGKAKAAVLNQLSETFRSEDSSRSLNYAREALSLGQSFSDPEIIAASYYNLGESYYEFDEFTQALKFYQSALNIYRELNNAIRIGETCNAIGLVHYFRGEYDLALEKQIEALKNLEKTDELQELAHVYSNIGMVYSRLSDYRMAIANYRKATVINNQINDLYSVAVNYNGIGVGYYNLGLLDSAKVNYGIALDYFKQINDRRRVAIGLNNIANIYVDEGDSLQKALDYYEQAFHVFDELKDVRNKTFVMEGLGCVYRAMGNNTKALELFQDGLEVAQSNRFGYYIQQLYYKDIAATNESLGRIDEAYSAFKLHKIYLDSLHQEERMRQAAALEKKYESEKKENEIARLSAEREVTRLQMQKDKAIRTFGVIAILVLLVTIVYTSIANFNKQRANQLLAQKNTQIEAQKEELELMNSSKNKFFSIIAHDLKNPLHTIMGYSFLLNREYDRFTDTERRKYAGDIYNSTNNIFRLLQNLLDWSRSQTGRLKYDPVTFGFAQLYERIYHLMKPLAEQKNITLRDEIPTDLQVYADPMMVDTILRNLINNAIKFSNSGSEVMIEVTCNHTEVQVHVRDRGVGMSSSELENLFRIDSKVKRRGTNEEDGSGLGLILCKEFVQINKGSIWAKSSPRQGSTFSFTIPAGNGRERG</sequence>
<evidence type="ECO:0000256" key="4">
    <source>
        <dbReference type="ARBA" id="ARBA00022679"/>
    </source>
</evidence>
<dbReference type="Gene3D" id="1.10.287.130">
    <property type="match status" value="1"/>
</dbReference>
<dbReference type="PANTHER" id="PTHR43711:SF1">
    <property type="entry name" value="HISTIDINE KINASE 1"/>
    <property type="match status" value="1"/>
</dbReference>
<evidence type="ECO:0000256" key="6">
    <source>
        <dbReference type="ARBA" id="ARBA00023012"/>
    </source>
</evidence>
<evidence type="ECO:0000313" key="12">
    <source>
        <dbReference type="EMBL" id="MCW0481767.1"/>
    </source>
</evidence>
<dbReference type="PROSITE" id="PS50293">
    <property type="entry name" value="TPR_REGION"/>
    <property type="match status" value="1"/>
</dbReference>
<evidence type="ECO:0000256" key="3">
    <source>
        <dbReference type="ARBA" id="ARBA00022553"/>
    </source>
</evidence>
<keyword evidence="8" id="KW-0175">Coiled coil</keyword>
<comment type="catalytic activity">
    <reaction evidence="1">
        <text>ATP + protein L-histidine = ADP + protein N-phospho-L-histidine.</text>
        <dbReference type="EC" id="2.7.13.3"/>
    </reaction>
</comment>
<evidence type="ECO:0000256" key="2">
    <source>
        <dbReference type="ARBA" id="ARBA00012438"/>
    </source>
</evidence>
<gene>
    <name evidence="12" type="ORF">N2K84_03430</name>
</gene>
<dbReference type="EC" id="2.7.13.3" evidence="2"/>
<feature type="repeat" description="TPR" evidence="7">
    <location>
        <begin position="278"/>
        <end position="311"/>
    </location>
</feature>
<dbReference type="InterPro" id="IPR003661">
    <property type="entry name" value="HisK_dim/P_dom"/>
</dbReference>
<dbReference type="PROSITE" id="PS50005">
    <property type="entry name" value="TPR"/>
    <property type="match status" value="3"/>
</dbReference>
<evidence type="ECO:0000256" key="5">
    <source>
        <dbReference type="ARBA" id="ARBA00022777"/>
    </source>
</evidence>
<dbReference type="SMART" id="SM00028">
    <property type="entry name" value="TPR"/>
    <property type="match status" value="6"/>
</dbReference>
<dbReference type="AlphaFoldDB" id="A0AA41YBM7"/>
<feature type="coiled-coil region" evidence="8">
    <location>
        <begin position="354"/>
        <end position="390"/>
    </location>
</feature>
<dbReference type="InterPro" id="IPR003594">
    <property type="entry name" value="HATPase_dom"/>
</dbReference>
<dbReference type="SMART" id="SM00387">
    <property type="entry name" value="HATPase_c"/>
    <property type="match status" value="1"/>
</dbReference>
<feature type="repeat" description="TPR" evidence="7">
    <location>
        <begin position="157"/>
        <end position="190"/>
    </location>
</feature>
<dbReference type="Pfam" id="PF13374">
    <property type="entry name" value="TPR_10"/>
    <property type="match status" value="1"/>
</dbReference>
<evidence type="ECO:0000259" key="11">
    <source>
        <dbReference type="PROSITE" id="PS50109"/>
    </source>
</evidence>
<dbReference type="Pfam" id="PF00512">
    <property type="entry name" value="HisKA"/>
    <property type="match status" value="1"/>
</dbReference>
<keyword evidence="7" id="KW-0802">TPR repeat</keyword>
<evidence type="ECO:0000256" key="8">
    <source>
        <dbReference type="SAM" id="Coils"/>
    </source>
</evidence>
<dbReference type="InterPro" id="IPR019734">
    <property type="entry name" value="TPR_rpt"/>
</dbReference>
<dbReference type="PANTHER" id="PTHR43711">
    <property type="entry name" value="TWO-COMPONENT HISTIDINE KINASE"/>
    <property type="match status" value="1"/>
</dbReference>
<keyword evidence="9" id="KW-0812">Transmembrane</keyword>
<evidence type="ECO:0000256" key="7">
    <source>
        <dbReference type="PROSITE-ProRule" id="PRU00339"/>
    </source>
</evidence>
<dbReference type="Proteomes" id="UP001163821">
    <property type="component" value="Unassembled WGS sequence"/>
</dbReference>
<dbReference type="GO" id="GO:0000155">
    <property type="term" value="F:phosphorelay sensor kinase activity"/>
    <property type="evidence" value="ECO:0007669"/>
    <property type="project" value="InterPro"/>
</dbReference>
<dbReference type="SUPFAM" id="SSF55874">
    <property type="entry name" value="ATPase domain of HSP90 chaperone/DNA topoisomerase II/histidine kinase"/>
    <property type="match status" value="1"/>
</dbReference>
<dbReference type="FunFam" id="3.30.565.10:FF:000006">
    <property type="entry name" value="Sensor histidine kinase WalK"/>
    <property type="match status" value="1"/>
</dbReference>
<dbReference type="InterPro" id="IPR005467">
    <property type="entry name" value="His_kinase_dom"/>
</dbReference>
<keyword evidence="5 12" id="KW-0418">Kinase</keyword>
<dbReference type="InterPro" id="IPR004358">
    <property type="entry name" value="Sig_transdc_His_kin-like_C"/>
</dbReference>
<evidence type="ECO:0000256" key="9">
    <source>
        <dbReference type="SAM" id="Phobius"/>
    </source>
</evidence>
<evidence type="ECO:0000313" key="13">
    <source>
        <dbReference type="Proteomes" id="UP001163821"/>
    </source>
</evidence>
<accession>A0AA41YBM7</accession>
<dbReference type="Gene3D" id="3.30.565.10">
    <property type="entry name" value="Histidine kinase-like ATPase, C-terminal domain"/>
    <property type="match status" value="1"/>
</dbReference>
<dbReference type="CDD" id="cd00082">
    <property type="entry name" value="HisKA"/>
    <property type="match status" value="1"/>
</dbReference>
<dbReference type="PRINTS" id="PR00344">
    <property type="entry name" value="BCTRLSENSOR"/>
</dbReference>
<dbReference type="InterPro" id="IPR036890">
    <property type="entry name" value="HATPase_C_sf"/>
</dbReference>
<dbReference type="Gene3D" id="1.25.40.10">
    <property type="entry name" value="Tetratricopeptide repeat domain"/>
    <property type="match status" value="2"/>
</dbReference>
<dbReference type="SUPFAM" id="SSF47384">
    <property type="entry name" value="Homodimeric domain of signal transducing histidine kinase"/>
    <property type="match status" value="1"/>
</dbReference>
<evidence type="ECO:0000256" key="1">
    <source>
        <dbReference type="ARBA" id="ARBA00000085"/>
    </source>
</evidence>
<dbReference type="SMART" id="SM00388">
    <property type="entry name" value="HisKA"/>
    <property type="match status" value="1"/>
</dbReference>
<keyword evidence="6" id="KW-0902">Two-component regulatory system</keyword>
<dbReference type="Pfam" id="PF02518">
    <property type="entry name" value="HATPase_c"/>
    <property type="match status" value="1"/>
</dbReference>
<dbReference type="SUPFAM" id="SSF48452">
    <property type="entry name" value="TPR-like"/>
    <property type="match status" value="2"/>
</dbReference>
<dbReference type="InterPro" id="IPR011990">
    <property type="entry name" value="TPR-like_helical_dom_sf"/>
</dbReference>
<keyword evidence="10" id="KW-0732">Signal</keyword>
<keyword evidence="9" id="KW-1133">Transmembrane helix</keyword>
<reference evidence="12" key="1">
    <citation type="submission" date="2022-10" db="EMBL/GenBank/DDBJ databases">
        <title>Gaoshiqiia sediminis gen. nov., sp. nov., isolated from coastal sediment.</title>
        <authorList>
            <person name="Yu W.X."/>
            <person name="Mu D.S."/>
            <person name="Du J.Z."/>
            <person name="Liang Y.Q."/>
        </authorList>
    </citation>
    <scope>NUCLEOTIDE SEQUENCE</scope>
    <source>
        <strain evidence="12">A06</strain>
    </source>
</reference>
<feature type="signal peptide" evidence="10">
    <location>
        <begin position="1"/>
        <end position="18"/>
    </location>
</feature>
<feature type="chain" id="PRO_5041283083" description="histidine kinase" evidence="10">
    <location>
        <begin position="19"/>
        <end position="679"/>
    </location>
</feature>
<dbReference type="EMBL" id="JAPAAF010000003">
    <property type="protein sequence ID" value="MCW0481767.1"/>
    <property type="molecule type" value="Genomic_DNA"/>
</dbReference>
<dbReference type="PROSITE" id="PS50109">
    <property type="entry name" value="HIS_KIN"/>
    <property type="match status" value="1"/>
</dbReference>
<keyword evidence="9" id="KW-0472">Membrane</keyword>
<feature type="repeat" description="TPR" evidence="7">
    <location>
        <begin position="77"/>
        <end position="110"/>
    </location>
</feature>
<dbReference type="Pfam" id="PF13424">
    <property type="entry name" value="TPR_12"/>
    <property type="match status" value="2"/>
</dbReference>
<proteinExistence type="predicted"/>
<feature type="domain" description="Histidine kinase" evidence="11">
    <location>
        <begin position="456"/>
        <end position="674"/>
    </location>
</feature>
<feature type="coiled-coil region" evidence="8">
    <location>
        <begin position="422"/>
        <end position="449"/>
    </location>
</feature>
<evidence type="ECO:0000256" key="10">
    <source>
        <dbReference type="SAM" id="SignalP"/>
    </source>
</evidence>
<keyword evidence="13" id="KW-1185">Reference proteome</keyword>
<comment type="caution">
    <text evidence="12">The sequence shown here is derived from an EMBL/GenBank/DDBJ whole genome shotgun (WGS) entry which is preliminary data.</text>
</comment>
<keyword evidence="3" id="KW-0597">Phosphoprotein</keyword>